<gene>
    <name evidence="1" type="ORF">ACAOBT_LOCUS1480</name>
</gene>
<sequence length="63" mass="7250">MFISDYSSSGLFNELEKCTAYTYLTIKSTSFATGVKLHITRVFRICERQNKVRSSKAFSDCLR</sequence>
<organism evidence="1 2">
    <name type="scientific">Acanthoscelides obtectus</name>
    <name type="common">Bean weevil</name>
    <name type="synonym">Bruchus obtectus</name>
    <dbReference type="NCBI Taxonomy" id="200917"/>
    <lineage>
        <taxon>Eukaryota</taxon>
        <taxon>Metazoa</taxon>
        <taxon>Ecdysozoa</taxon>
        <taxon>Arthropoda</taxon>
        <taxon>Hexapoda</taxon>
        <taxon>Insecta</taxon>
        <taxon>Pterygota</taxon>
        <taxon>Neoptera</taxon>
        <taxon>Endopterygota</taxon>
        <taxon>Coleoptera</taxon>
        <taxon>Polyphaga</taxon>
        <taxon>Cucujiformia</taxon>
        <taxon>Chrysomeloidea</taxon>
        <taxon>Chrysomelidae</taxon>
        <taxon>Bruchinae</taxon>
        <taxon>Bruchini</taxon>
        <taxon>Acanthoscelides</taxon>
    </lineage>
</organism>
<name>A0A9P0JKV3_ACAOB</name>
<keyword evidence="2" id="KW-1185">Reference proteome</keyword>
<dbReference type="OrthoDB" id="10257492at2759"/>
<dbReference type="EMBL" id="CAKOFQ010006664">
    <property type="protein sequence ID" value="CAH1956268.1"/>
    <property type="molecule type" value="Genomic_DNA"/>
</dbReference>
<evidence type="ECO:0000313" key="2">
    <source>
        <dbReference type="Proteomes" id="UP001152888"/>
    </source>
</evidence>
<reference evidence="1" key="1">
    <citation type="submission" date="2022-03" db="EMBL/GenBank/DDBJ databases">
        <authorList>
            <person name="Sayadi A."/>
        </authorList>
    </citation>
    <scope>NUCLEOTIDE SEQUENCE</scope>
</reference>
<accession>A0A9P0JKV3</accession>
<protein>
    <submittedName>
        <fullName evidence="1">Uncharacterized protein</fullName>
    </submittedName>
</protein>
<dbReference type="Proteomes" id="UP001152888">
    <property type="component" value="Unassembled WGS sequence"/>
</dbReference>
<proteinExistence type="predicted"/>
<comment type="caution">
    <text evidence="1">The sequence shown here is derived from an EMBL/GenBank/DDBJ whole genome shotgun (WGS) entry which is preliminary data.</text>
</comment>
<dbReference type="AlphaFoldDB" id="A0A9P0JKV3"/>
<evidence type="ECO:0000313" key="1">
    <source>
        <dbReference type="EMBL" id="CAH1956268.1"/>
    </source>
</evidence>